<keyword evidence="2" id="KW-1185">Reference proteome</keyword>
<dbReference type="Proteomes" id="UP001627154">
    <property type="component" value="Unassembled WGS sequence"/>
</dbReference>
<proteinExistence type="predicted"/>
<evidence type="ECO:0000313" key="1">
    <source>
        <dbReference type="EMBL" id="KAL3399213.1"/>
    </source>
</evidence>
<dbReference type="EMBL" id="JBJJXI010000058">
    <property type="protein sequence ID" value="KAL3399213.1"/>
    <property type="molecule type" value="Genomic_DNA"/>
</dbReference>
<gene>
    <name evidence="1" type="ORF">TKK_007414</name>
</gene>
<comment type="caution">
    <text evidence="1">The sequence shown here is derived from an EMBL/GenBank/DDBJ whole genome shotgun (WGS) entry which is preliminary data.</text>
</comment>
<protein>
    <submittedName>
        <fullName evidence="1">Uncharacterized protein</fullName>
    </submittedName>
</protein>
<reference evidence="1 2" key="1">
    <citation type="journal article" date="2024" name="bioRxiv">
        <title>A reference genome for Trichogramma kaykai: A tiny desert-dwelling parasitoid wasp with competing sex-ratio distorters.</title>
        <authorList>
            <person name="Culotta J."/>
            <person name="Lindsey A.R."/>
        </authorList>
    </citation>
    <scope>NUCLEOTIDE SEQUENCE [LARGE SCALE GENOMIC DNA]</scope>
    <source>
        <strain evidence="1 2">KSX58</strain>
    </source>
</reference>
<name>A0ABD2X2N5_9HYME</name>
<accession>A0ABD2X2N5</accession>
<sequence length="83" mass="9807">MVEEETYRSYLCENINSENLKDILFLCAEFNESLGDVEKTAFTFIKNNISTVIDQLILVDWFKEHGTFAHELFKFINYQDSQD</sequence>
<evidence type="ECO:0000313" key="2">
    <source>
        <dbReference type="Proteomes" id="UP001627154"/>
    </source>
</evidence>
<organism evidence="1 2">
    <name type="scientific">Trichogramma kaykai</name>
    <dbReference type="NCBI Taxonomy" id="54128"/>
    <lineage>
        <taxon>Eukaryota</taxon>
        <taxon>Metazoa</taxon>
        <taxon>Ecdysozoa</taxon>
        <taxon>Arthropoda</taxon>
        <taxon>Hexapoda</taxon>
        <taxon>Insecta</taxon>
        <taxon>Pterygota</taxon>
        <taxon>Neoptera</taxon>
        <taxon>Endopterygota</taxon>
        <taxon>Hymenoptera</taxon>
        <taxon>Apocrita</taxon>
        <taxon>Proctotrupomorpha</taxon>
        <taxon>Chalcidoidea</taxon>
        <taxon>Trichogrammatidae</taxon>
        <taxon>Trichogramma</taxon>
    </lineage>
</organism>
<dbReference type="AlphaFoldDB" id="A0ABD2X2N5"/>